<evidence type="ECO:0000313" key="11">
    <source>
        <dbReference type="EMBL" id="GGD01746.1"/>
    </source>
</evidence>
<evidence type="ECO:0000259" key="10">
    <source>
        <dbReference type="Pfam" id="PF00697"/>
    </source>
</evidence>
<accession>A0ABQ1PRN2</accession>
<dbReference type="InterPro" id="IPR013785">
    <property type="entry name" value="Aldolase_TIM"/>
</dbReference>
<dbReference type="Pfam" id="PF00697">
    <property type="entry name" value="PRAI"/>
    <property type="match status" value="1"/>
</dbReference>
<dbReference type="InterPro" id="IPR011060">
    <property type="entry name" value="RibuloseP-bd_barrel"/>
</dbReference>
<keyword evidence="8 9" id="KW-0413">Isomerase</keyword>
<evidence type="ECO:0000256" key="6">
    <source>
        <dbReference type="ARBA" id="ARBA00022822"/>
    </source>
</evidence>
<evidence type="ECO:0000256" key="4">
    <source>
        <dbReference type="ARBA" id="ARBA00022272"/>
    </source>
</evidence>
<dbReference type="GO" id="GO:0016853">
    <property type="term" value="F:isomerase activity"/>
    <property type="evidence" value="ECO:0007669"/>
    <property type="project" value="UniProtKB-KW"/>
</dbReference>
<dbReference type="InterPro" id="IPR001240">
    <property type="entry name" value="PRAI_dom"/>
</dbReference>
<dbReference type="PANTHER" id="PTHR42894:SF1">
    <property type="entry name" value="N-(5'-PHOSPHORIBOSYL)ANTHRANILATE ISOMERASE"/>
    <property type="match status" value="1"/>
</dbReference>
<dbReference type="PANTHER" id="PTHR42894">
    <property type="entry name" value="N-(5'-PHOSPHORIBOSYL)ANTHRANILATE ISOMERASE"/>
    <property type="match status" value="1"/>
</dbReference>
<keyword evidence="5 9" id="KW-0028">Amino-acid biosynthesis</keyword>
<evidence type="ECO:0000256" key="9">
    <source>
        <dbReference type="HAMAP-Rule" id="MF_00135"/>
    </source>
</evidence>
<evidence type="ECO:0000313" key="12">
    <source>
        <dbReference type="Proteomes" id="UP000619534"/>
    </source>
</evidence>
<dbReference type="EC" id="5.3.1.24" evidence="3 9"/>
<dbReference type="EMBL" id="BMCJ01000008">
    <property type="protein sequence ID" value="GGD01746.1"/>
    <property type="molecule type" value="Genomic_DNA"/>
</dbReference>
<evidence type="ECO:0000256" key="8">
    <source>
        <dbReference type="ARBA" id="ARBA00023235"/>
    </source>
</evidence>
<organism evidence="11 12">
    <name type="scientific">Thalassobacillus devorans</name>
    <dbReference type="NCBI Taxonomy" id="279813"/>
    <lineage>
        <taxon>Bacteria</taxon>
        <taxon>Bacillati</taxon>
        <taxon>Bacillota</taxon>
        <taxon>Bacilli</taxon>
        <taxon>Bacillales</taxon>
        <taxon>Bacillaceae</taxon>
        <taxon>Thalassobacillus</taxon>
    </lineage>
</organism>
<dbReference type="CDD" id="cd00405">
    <property type="entry name" value="PRAI"/>
    <property type="match status" value="1"/>
</dbReference>
<protein>
    <recommendedName>
        <fullName evidence="4 9">N-(5'-phosphoribosyl)anthranilate isomerase</fullName>
        <shortName evidence="9">PRAI</shortName>
        <ecNumber evidence="3 9">5.3.1.24</ecNumber>
    </recommendedName>
</protein>
<dbReference type="InterPro" id="IPR044643">
    <property type="entry name" value="TrpF_fam"/>
</dbReference>
<feature type="domain" description="N-(5'phosphoribosyl) anthranilate isomerase (PRAI)" evidence="10">
    <location>
        <begin position="7"/>
        <end position="207"/>
    </location>
</feature>
<keyword evidence="6 9" id="KW-0822">Tryptophan biosynthesis</keyword>
<sequence>MTEPLVKLCGNRSKQDLAYSADSQATHLGFIFVQGTKRYVRPELVGRWLYEIKPHQKLVGVFVEPTLEELEIVLHYVPLDIIQLHGNETVSEVLQIKEHFAVPVYKVIHHADFGVDYMHLFKGAVDGFVVDSKVKGAYGGTGVRFDWKAIPSYMKEAEHQGVPCLIAGGITDENAAEVLNYHPGGIDLSSGTETDNKKDRNKIQALMREVENYGTSISGSTRAVR</sequence>
<dbReference type="RefSeq" id="WP_062439414.1">
    <property type="nucleotide sequence ID" value="NZ_BMCJ01000008.1"/>
</dbReference>
<comment type="catalytic activity">
    <reaction evidence="1 9">
        <text>N-(5-phospho-beta-D-ribosyl)anthranilate = 1-(2-carboxyphenylamino)-1-deoxy-D-ribulose 5-phosphate</text>
        <dbReference type="Rhea" id="RHEA:21540"/>
        <dbReference type="ChEBI" id="CHEBI:18277"/>
        <dbReference type="ChEBI" id="CHEBI:58613"/>
        <dbReference type="EC" id="5.3.1.24"/>
    </reaction>
</comment>
<proteinExistence type="inferred from homology"/>
<evidence type="ECO:0000256" key="5">
    <source>
        <dbReference type="ARBA" id="ARBA00022605"/>
    </source>
</evidence>
<reference evidence="12" key="1">
    <citation type="journal article" date="2019" name="Int. J. Syst. Evol. Microbiol.">
        <title>The Global Catalogue of Microorganisms (GCM) 10K type strain sequencing project: providing services to taxonomists for standard genome sequencing and annotation.</title>
        <authorList>
            <consortium name="The Broad Institute Genomics Platform"/>
            <consortium name="The Broad Institute Genome Sequencing Center for Infectious Disease"/>
            <person name="Wu L."/>
            <person name="Ma J."/>
        </authorList>
    </citation>
    <scope>NUCLEOTIDE SEQUENCE [LARGE SCALE GENOMIC DNA]</scope>
    <source>
        <strain evidence="12">CCM 7282</strain>
    </source>
</reference>
<comment type="similarity">
    <text evidence="9">Belongs to the TrpF family.</text>
</comment>
<evidence type="ECO:0000256" key="1">
    <source>
        <dbReference type="ARBA" id="ARBA00001164"/>
    </source>
</evidence>
<dbReference type="Proteomes" id="UP000619534">
    <property type="component" value="Unassembled WGS sequence"/>
</dbReference>
<keyword evidence="12" id="KW-1185">Reference proteome</keyword>
<comment type="caution">
    <text evidence="11">The sequence shown here is derived from an EMBL/GenBank/DDBJ whole genome shotgun (WGS) entry which is preliminary data.</text>
</comment>
<evidence type="ECO:0000256" key="2">
    <source>
        <dbReference type="ARBA" id="ARBA00004664"/>
    </source>
</evidence>
<evidence type="ECO:0000256" key="7">
    <source>
        <dbReference type="ARBA" id="ARBA00023141"/>
    </source>
</evidence>
<dbReference type="NCBIfam" id="NF002301">
    <property type="entry name" value="PRK01222.2-1"/>
    <property type="match status" value="1"/>
</dbReference>
<comment type="pathway">
    <text evidence="2 9">Amino-acid biosynthesis; L-tryptophan biosynthesis; L-tryptophan from chorismate: step 3/5.</text>
</comment>
<gene>
    <name evidence="9 11" type="primary">trpF</name>
    <name evidence="11" type="ORF">GCM10007216_35600</name>
</gene>
<name>A0ABQ1PRN2_9BACI</name>
<dbReference type="Gene3D" id="3.20.20.70">
    <property type="entry name" value="Aldolase class I"/>
    <property type="match status" value="1"/>
</dbReference>
<keyword evidence="7 9" id="KW-0057">Aromatic amino acid biosynthesis</keyword>
<dbReference type="SUPFAM" id="SSF51366">
    <property type="entry name" value="Ribulose-phoshate binding barrel"/>
    <property type="match status" value="1"/>
</dbReference>
<evidence type="ECO:0000256" key="3">
    <source>
        <dbReference type="ARBA" id="ARBA00012572"/>
    </source>
</evidence>
<dbReference type="HAMAP" id="MF_00135">
    <property type="entry name" value="PRAI"/>
    <property type="match status" value="1"/>
</dbReference>